<dbReference type="SMART" id="SM00418">
    <property type="entry name" value="HTH_ARSR"/>
    <property type="match status" value="1"/>
</dbReference>
<gene>
    <name evidence="5" type="ORF">ROI90_18050</name>
</gene>
<dbReference type="InterPro" id="IPR011991">
    <property type="entry name" value="ArsR-like_HTH"/>
</dbReference>
<dbReference type="RefSeq" id="WP_243520612.1">
    <property type="nucleotide sequence ID" value="NZ_JAWDJT010000014.1"/>
</dbReference>
<accession>A0ABU3TLR4</accession>
<dbReference type="CDD" id="cd00090">
    <property type="entry name" value="HTH_ARSR"/>
    <property type="match status" value="1"/>
</dbReference>
<dbReference type="Pfam" id="PF12840">
    <property type="entry name" value="HTH_20"/>
    <property type="match status" value="1"/>
</dbReference>
<dbReference type="Gene3D" id="1.10.10.10">
    <property type="entry name" value="Winged helix-like DNA-binding domain superfamily/Winged helix DNA-binding domain"/>
    <property type="match status" value="1"/>
</dbReference>
<evidence type="ECO:0000256" key="2">
    <source>
        <dbReference type="ARBA" id="ARBA00023125"/>
    </source>
</evidence>
<feature type="domain" description="HTH arsR-type" evidence="4">
    <location>
        <begin position="5"/>
        <end position="103"/>
    </location>
</feature>
<dbReference type="InterPro" id="IPR036388">
    <property type="entry name" value="WH-like_DNA-bd_sf"/>
</dbReference>
<dbReference type="PANTHER" id="PTHR33154">
    <property type="entry name" value="TRANSCRIPTIONAL REGULATOR, ARSR FAMILY"/>
    <property type="match status" value="1"/>
</dbReference>
<keyword evidence="3" id="KW-0804">Transcription</keyword>
<dbReference type="NCBIfam" id="NF033788">
    <property type="entry name" value="HTH_metalloreg"/>
    <property type="match status" value="1"/>
</dbReference>
<dbReference type="PANTHER" id="PTHR33154:SF15">
    <property type="entry name" value="REGULATORY PROTEIN ARSR"/>
    <property type="match status" value="1"/>
</dbReference>
<name>A0ABU3TLR4_9BACT</name>
<comment type="caution">
    <text evidence="5">The sequence shown here is derived from an EMBL/GenBank/DDBJ whole genome shotgun (WGS) entry which is preliminary data.</text>
</comment>
<organism evidence="5 6">
    <name type="scientific">Hymenobacter endophyticus</name>
    <dbReference type="NCBI Taxonomy" id="3076335"/>
    <lineage>
        <taxon>Bacteria</taxon>
        <taxon>Pseudomonadati</taxon>
        <taxon>Bacteroidota</taxon>
        <taxon>Cytophagia</taxon>
        <taxon>Cytophagales</taxon>
        <taxon>Hymenobacteraceae</taxon>
        <taxon>Hymenobacter</taxon>
    </lineage>
</organism>
<dbReference type="EMBL" id="JAWDJT010000014">
    <property type="protein sequence ID" value="MDU0372316.1"/>
    <property type="molecule type" value="Genomic_DNA"/>
</dbReference>
<evidence type="ECO:0000313" key="5">
    <source>
        <dbReference type="EMBL" id="MDU0372316.1"/>
    </source>
</evidence>
<dbReference type="Proteomes" id="UP001250698">
    <property type="component" value="Unassembled WGS sequence"/>
</dbReference>
<reference evidence="5 6" key="1">
    <citation type="submission" date="2023-10" db="EMBL/GenBank/DDBJ databases">
        <title>Hymenobacter endophyticus sp. nov., an isolate from the leaf tissues of wheat.</title>
        <authorList>
            <person name="Dai Y."/>
        </authorList>
    </citation>
    <scope>NUCLEOTIDE SEQUENCE [LARGE SCALE GENOMIC DNA]</scope>
    <source>
        <strain evidence="5 6">ZK17L-C2</strain>
    </source>
</reference>
<keyword evidence="1" id="KW-0805">Transcription regulation</keyword>
<keyword evidence="2" id="KW-0238">DNA-binding</keyword>
<sequence length="108" mass="11340">MSTSPFADATTELAALAKALGHPARVAIVRQLQARTCCTCGGLVAVLPLSQSTVSQHLKALSVAGLVRPETQGARASYQLDPARWARVQELLGGLFAELNRRADQASG</sequence>
<dbReference type="InterPro" id="IPR051081">
    <property type="entry name" value="HTH_MetalResp_TranReg"/>
</dbReference>
<evidence type="ECO:0000259" key="4">
    <source>
        <dbReference type="PROSITE" id="PS50987"/>
    </source>
</evidence>
<dbReference type="InterPro" id="IPR036390">
    <property type="entry name" value="WH_DNA-bd_sf"/>
</dbReference>
<dbReference type="InterPro" id="IPR001845">
    <property type="entry name" value="HTH_ArsR_DNA-bd_dom"/>
</dbReference>
<protein>
    <submittedName>
        <fullName evidence="5">Metalloregulator ArsR/SmtB family transcription factor</fullName>
    </submittedName>
</protein>
<evidence type="ECO:0000256" key="3">
    <source>
        <dbReference type="ARBA" id="ARBA00023163"/>
    </source>
</evidence>
<dbReference type="PROSITE" id="PS50987">
    <property type="entry name" value="HTH_ARSR_2"/>
    <property type="match status" value="1"/>
</dbReference>
<proteinExistence type="predicted"/>
<keyword evidence="6" id="KW-1185">Reference proteome</keyword>
<dbReference type="PRINTS" id="PR00778">
    <property type="entry name" value="HTHARSR"/>
</dbReference>
<evidence type="ECO:0000313" key="6">
    <source>
        <dbReference type="Proteomes" id="UP001250698"/>
    </source>
</evidence>
<evidence type="ECO:0000256" key="1">
    <source>
        <dbReference type="ARBA" id="ARBA00023015"/>
    </source>
</evidence>
<dbReference type="SUPFAM" id="SSF46785">
    <property type="entry name" value="Winged helix' DNA-binding domain"/>
    <property type="match status" value="1"/>
</dbReference>